<dbReference type="EMBL" id="WXYQ01000005">
    <property type="protein sequence ID" value="NBG95523.1"/>
    <property type="molecule type" value="Genomic_DNA"/>
</dbReference>
<evidence type="ECO:0000313" key="9">
    <source>
        <dbReference type="EMBL" id="NBG95523.1"/>
    </source>
</evidence>
<dbReference type="AlphaFoldDB" id="A0A845QA70"/>
<keyword evidence="3" id="KW-0255">Endonuclease</keyword>
<dbReference type="InterPro" id="IPR005229">
    <property type="entry name" value="YicC/YloC-like"/>
</dbReference>
<evidence type="ECO:0000256" key="5">
    <source>
        <dbReference type="ARBA" id="ARBA00035648"/>
    </source>
</evidence>
<evidence type="ECO:0000256" key="2">
    <source>
        <dbReference type="ARBA" id="ARBA00022722"/>
    </source>
</evidence>
<keyword evidence="10" id="KW-1185">Reference proteome</keyword>
<dbReference type="PANTHER" id="PTHR30636:SF3">
    <property type="entry name" value="UPF0701 PROTEIN YICC"/>
    <property type="match status" value="1"/>
</dbReference>
<evidence type="ECO:0000256" key="6">
    <source>
        <dbReference type="SAM" id="Coils"/>
    </source>
</evidence>
<evidence type="ECO:0000313" key="10">
    <source>
        <dbReference type="Proteomes" id="UP000470384"/>
    </source>
</evidence>
<gene>
    <name evidence="9" type="ORF">GTQ45_07230</name>
</gene>
<dbReference type="GO" id="GO:0016787">
    <property type="term" value="F:hydrolase activity"/>
    <property type="evidence" value="ECO:0007669"/>
    <property type="project" value="UniProtKB-KW"/>
</dbReference>
<dbReference type="Pfam" id="PF08340">
    <property type="entry name" value="YicC-like_C"/>
    <property type="match status" value="1"/>
</dbReference>
<name>A0A845QA70_9HYPH</name>
<feature type="domain" description="Endoribonuclease YicC-like C-terminal" evidence="8">
    <location>
        <begin position="180"/>
        <end position="295"/>
    </location>
</feature>
<comment type="similarity">
    <text evidence="5">Belongs to the YicC/YloC family.</text>
</comment>
<reference evidence="9 10" key="1">
    <citation type="journal article" date="2016" name="Int. J. Syst. Evol. Microbiol.">
        <title>Pyruvatibacter mobilis gen. nov., sp. nov., a marine bacterium from the culture broth of Picochlorum sp. 122.</title>
        <authorList>
            <person name="Wang G."/>
            <person name="Tang M."/>
            <person name="Wu H."/>
            <person name="Dai S."/>
            <person name="Li T."/>
            <person name="Chen C."/>
            <person name="He H."/>
            <person name="Fan J."/>
            <person name="Xiang W."/>
            <person name="Li X."/>
        </authorList>
    </citation>
    <scope>NUCLEOTIDE SEQUENCE [LARGE SCALE GENOMIC DNA]</scope>
    <source>
        <strain evidence="9 10">GYP-11</strain>
    </source>
</reference>
<feature type="domain" description="Endoribonuclease YicC-like N-terminal" evidence="7">
    <location>
        <begin position="3"/>
        <end position="157"/>
    </location>
</feature>
<organism evidence="9 10">
    <name type="scientific">Pyruvatibacter mobilis</name>
    <dbReference type="NCBI Taxonomy" id="1712261"/>
    <lineage>
        <taxon>Bacteria</taxon>
        <taxon>Pseudomonadati</taxon>
        <taxon>Pseudomonadota</taxon>
        <taxon>Alphaproteobacteria</taxon>
        <taxon>Hyphomicrobiales</taxon>
        <taxon>Parvibaculaceae</taxon>
        <taxon>Pyruvatibacter</taxon>
    </lineage>
</organism>
<dbReference type="OrthoDB" id="9771229at2"/>
<dbReference type="NCBIfam" id="TIGR00255">
    <property type="entry name" value="YicC/YloC family endoribonuclease"/>
    <property type="match status" value="1"/>
</dbReference>
<evidence type="ECO:0000256" key="1">
    <source>
        <dbReference type="ARBA" id="ARBA00001968"/>
    </source>
</evidence>
<dbReference type="Proteomes" id="UP000470384">
    <property type="component" value="Unassembled WGS sequence"/>
</dbReference>
<dbReference type="PANTHER" id="PTHR30636">
    <property type="entry name" value="UPF0701 PROTEIN YICC"/>
    <property type="match status" value="1"/>
</dbReference>
<evidence type="ECO:0000256" key="4">
    <source>
        <dbReference type="ARBA" id="ARBA00022801"/>
    </source>
</evidence>
<sequence length="295" mass="32812">MTLKSMTGFGRADGSHDDWRWHWELKTVNARGLDVRMRMPQGFEAIEQDLRKALQARLKRGAVQIFINVDRDRAGADIHINSELATHLMSELDRLADDMGVEPPSLDTVLGMRGVVETADTSETDEEAEARLTAVTASFMEALDSLVAARAEEGAKLFTILESVLLEIETLVTRAGDIAATAPENLRARLEEQVKELLANRADMPEERIVQEVALLAGKADVREELDRLKAHITQARELLAKGEAVGRKLDFLAQEFNREANTLCSKSSDTELTRIGLDLKAAIEQLREQVQNVE</sequence>
<dbReference type="InterPro" id="IPR013551">
    <property type="entry name" value="YicC-like_C"/>
</dbReference>
<dbReference type="GeneID" id="300655011"/>
<dbReference type="InterPro" id="IPR013527">
    <property type="entry name" value="YicC-like_N"/>
</dbReference>
<evidence type="ECO:0000256" key="3">
    <source>
        <dbReference type="ARBA" id="ARBA00022759"/>
    </source>
</evidence>
<evidence type="ECO:0000259" key="8">
    <source>
        <dbReference type="Pfam" id="PF08340"/>
    </source>
</evidence>
<comment type="cofactor">
    <cofactor evidence="1">
        <name>a divalent metal cation</name>
        <dbReference type="ChEBI" id="CHEBI:60240"/>
    </cofactor>
</comment>
<keyword evidence="6" id="KW-0175">Coiled coil</keyword>
<comment type="caution">
    <text evidence="9">The sequence shown here is derived from an EMBL/GenBank/DDBJ whole genome shotgun (WGS) entry which is preliminary data.</text>
</comment>
<proteinExistence type="inferred from homology"/>
<feature type="coiled-coil region" evidence="6">
    <location>
        <begin position="187"/>
        <end position="239"/>
    </location>
</feature>
<accession>A0A845QA70</accession>
<protein>
    <submittedName>
        <fullName evidence="9">YicC family protein</fullName>
    </submittedName>
</protein>
<dbReference type="Pfam" id="PF03755">
    <property type="entry name" value="YicC-like_N"/>
    <property type="match status" value="1"/>
</dbReference>
<dbReference type="GO" id="GO:0004521">
    <property type="term" value="F:RNA endonuclease activity"/>
    <property type="evidence" value="ECO:0007669"/>
    <property type="project" value="InterPro"/>
</dbReference>
<keyword evidence="4" id="KW-0378">Hydrolase</keyword>
<evidence type="ECO:0000259" key="7">
    <source>
        <dbReference type="Pfam" id="PF03755"/>
    </source>
</evidence>
<dbReference type="RefSeq" id="WP_160587482.1">
    <property type="nucleotide sequence ID" value="NZ_BMHN01000001.1"/>
</dbReference>
<keyword evidence="2" id="KW-0540">Nuclease</keyword>